<dbReference type="Pfam" id="PF02687">
    <property type="entry name" value="FtsX"/>
    <property type="match status" value="1"/>
</dbReference>
<evidence type="ECO:0000259" key="8">
    <source>
        <dbReference type="Pfam" id="PF02687"/>
    </source>
</evidence>
<dbReference type="Proteomes" id="UP000178377">
    <property type="component" value="Unassembled WGS sequence"/>
</dbReference>
<dbReference type="PANTHER" id="PTHR30572">
    <property type="entry name" value="MEMBRANE COMPONENT OF TRANSPORTER-RELATED"/>
    <property type="match status" value="1"/>
</dbReference>
<feature type="transmembrane region" description="Helical" evidence="7">
    <location>
        <begin position="21"/>
        <end position="43"/>
    </location>
</feature>
<sequence>MLSAFRQAIKALFSNPARTSLTTLGIIIGIATVILVLSAGAGFRTLINAQVEQLGSNTLFVETRVPPTTKNRASASAASADTSRVGSAVAITTLKNRDLEDIKRLSNVVNDYGMVVGQKVVSFQNVAKSVLFYGASATRFEIDRSTLREGRFFTESEDSAASQVTILGSHLADDLFGQNDPLGRLVRIGDLNFEVIGVYSPQGALGGGNDDMLYIPLETAQKKILGIDYLLFGVIQVQDTTLADATAEDIRLLLRSNHNITDSYKDDFLVQTQAQTLDTFNTIFNGLTILLIAIAAISLIVGGVGIMNIMYVVVTERTAEIGLKKALGATNSDILLEFLIESILVTILGGVIGILLGSLLGWAVAAIATRSGLQWVFSVPLYAIFLGVGVSATIGIAFGVLPARSASRLDPIEALRYE</sequence>
<name>A0A1F5PHZ3_9BACT</name>
<evidence type="ECO:0000256" key="2">
    <source>
        <dbReference type="ARBA" id="ARBA00022475"/>
    </source>
</evidence>
<organism evidence="10 11">
    <name type="scientific">Candidatus Doudnabacteria bacterium RIFCSPHIGHO2_01_FULL_50_11</name>
    <dbReference type="NCBI Taxonomy" id="1817828"/>
    <lineage>
        <taxon>Bacteria</taxon>
        <taxon>Candidatus Doudnaibacteriota</taxon>
    </lineage>
</organism>
<dbReference type="InterPro" id="IPR003838">
    <property type="entry name" value="ABC3_permease_C"/>
</dbReference>
<dbReference type="GO" id="GO:0022857">
    <property type="term" value="F:transmembrane transporter activity"/>
    <property type="evidence" value="ECO:0007669"/>
    <property type="project" value="TreeGrafter"/>
</dbReference>
<evidence type="ECO:0000256" key="4">
    <source>
        <dbReference type="ARBA" id="ARBA00022989"/>
    </source>
</evidence>
<evidence type="ECO:0000256" key="7">
    <source>
        <dbReference type="SAM" id="Phobius"/>
    </source>
</evidence>
<evidence type="ECO:0000313" key="10">
    <source>
        <dbReference type="EMBL" id="OGE89573.1"/>
    </source>
</evidence>
<gene>
    <name evidence="10" type="ORF">A2722_03315</name>
</gene>
<accession>A0A1F5PHZ3</accession>
<keyword evidence="5 7" id="KW-0472">Membrane</keyword>
<comment type="caution">
    <text evidence="10">The sequence shown here is derived from an EMBL/GenBank/DDBJ whole genome shotgun (WGS) entry which is preliminary data.</text>
</comment>
<dbReference type="InterPro" id="IPR025857">
    <property type="entry name" value="MacB_PCD"/>
</dbReference>
<dbReference type="STRING" id="1817828.A2722_03315"/>
<dbReference type="EMBL" id="MFEO01000019">
    <property type="protein sequence ID" value="OGE89573.1"/>
    <property type="molecule type" value="Genomic_DNA"/>
</dbReference>
<keyword evidence="4 7" id="KW-1133">Transmembrane helix</keyword>
<dbReference type="AlphaFoldDB" id="A0A1F5PHZ3"/>
<comment type="similarity">
    <text evidence="6">Belongs to the ABC-4 integral membrane protein family.</text>
</comment>
<evidence type="ECO:0000256" key="1">
    <source>
        <dbReference type="ARBA" id="ARBA00004651"/>
    </source>
</evidence>
<reference evidence="10 11" key="1">
    <citation type="journal article" date="2016" name="Nat. Commun.">
        <title>Thousands of microbial genomes shed light on interconnected biogeochemical processes in an aquifer system.</title>
        <authorList>
            <person name="Anantharaman K."/>
            <person name="Brown C.T."/>
            <person name="Hug L.A."/>
            <person name="Sharon I."/>
            <person name="Castelle C.J."/>
            <person name="Probst A.J."/>
            <person name="Thomas B.C."/>
            <person name="Singh A."/>
            <person name="Wilkins M.J."/>
            <person name="Karaoz U."/>
            <person name="Brodie E.L."/>
            <person name="Williams K.H."/>
            <person name="Hubbard S.S."/>
            <person name="Banfield J.F."/>
        </authorList>
    </citation>
    <scope>NUCLEOTIDE SEQUENCE [LARGE SCALE GENOMIC DNA]</scope>
</reference>
<protein>
    <recommendedName>
        <fullName evidence="12">Multidrug ABC transporter substrate-binding protein</fullName>
    </recommendedName>
</protein>
<dbReference type="InterPro" id="IPR050250">
    <property type="entry name" value="Macrolide_Exporter_MacB"/>
</dbReference>
<feature type="domain" description="ABC3 transporter permease C-terminal" evidence="8">
    <location>
        <begin position="293"/>
        <end position="411"/>
    </location>
</feature>
<dbReference type="GO" id="GO:0005886">
    <property type="term" value="C:plasma membrane"/>
    <property type="evidence" value="ECO:0007669"/>
    <property type="project" value="UniProtKB-SubCell"/>
</dbReference>
<keyword evidence="2" id="KW-1003">Cell membrane</keyword>
<dbReference type="PANTHER" id="PTHR30572:SF4">
    <property type="entry name" value="ABC TRANSPORTER PERMEASE YTRF"/>
    <property type="match status" value="1"/>
</dbReference>
<feature type="transmembrane region" description="Helical" evidence="7">
    <location>
        <begin position="289"/>
        <end position="314"/>
    </location>
</feature>
<evidence type="ECO:0000256" key="5">
    <source>
        <dbReference type="ARBA" id="ARBA00023136"/>
    </source>
</evidence>
<evidence type="ECO:0008006" key="12">
    <source>
        <dbReference type="Google" id="ProtNLM"/>
    </source>
</evidence>
<comment type="subcellular location">
    <subcellularLocation>
        <location evidence="1">Cell membrane</location>
        <topology evidence="1">Multi-pass membrane protein</topology>
    </subcellularLocation>
</comment>
<feature type="domain" description="MacB-like periplasmic core" evidence="9">
    <location>
        <begin position="19"/>
        <end position="251"/>
    </location>
</feature>
<dbReference type="Pfam" id="PF12704">
    <property type="entry name" value="MacB_PCD"/>
    <property type="match status" value="1"/>
</dbReference>
<proteinExistence type="inferred from homology"/>
<evidence type="ECO:0000259" key="9">
    <source>
        <dbReference type="Pfam" id="PF12704"/>
    </source>
</evidence>
<evidence type="ECO:0000256" key="3">
    <source>
        <dbReference type="ARBA" id="ARBA00022692"/>
    </source>
</evidence>
<keyword evidence="3 7" id="KW-0812">Transmembrane</keyword>
<evidence type="ECO:0000256" key="6">
    <source>
        <dbReference type="ARBA" id="ARBA00038076"/>
    </source>
</evidence>
<feature type="transmembrane region" description="Helical" evidence="7">
    <location>
        <begin position="334"/>
        <end position="367"/>
    </location>
</feature>
<feature type="transmembrane region" description="Helical" evidence="7">
    <location>
        <begin position="379"/>
        <end position="401"/>
    </location>
</feature>
<evidence type="ECO:0000313" key="11">
    <source>
        <dbReference type="Proteomes" id="UP000178377"/>
    </source>
</evidence>